<feature type="domain" description="Heterokaryon incompatibility" evidence="1">
    <location>
        <begin position="26"/>
        <end position="114"/>
    </location>
</feature>
<organism evidence="2 3">
    <name type="scientific">Stachybotrys chartarum (strain CBS 109288 / IBT 7711)</name>
    <name type="common">Toxic black mold</name>
    <name type="synonym">Stilbospora chartarum</name>
    <dbReference type="NCBI Taxonomy" id="1280523"/>
    <lineage>
        <taxon>Eukaryota</taxon>
        <taxon>Fungi</taxon>
        <taxon>Dikarya</taxon>
        <taxon>Ascomycota</taxon>
        <taxon>Pezizomycotina</taxon>
        <taxon>Sordariomycetes</taxon>
        <taxon>Hypocreomycetidae</taxon>
        <taxon>Hypocreales</taxon>
        <taxon>Stachybotryaceae</taxon>
        <taxon>Stachybotrys</taxon>
    </lineage>
</organism>
<protein>
    <recommendedName>
        <fullName evidence="1">Heterokaryon incompatibility domain-containing protein</fullName>
    </recommendedName>
</protein>
<dbReference type="InterPro" id="IPR010730">
    <property type="entry name" value="HET"/>
</dbReference>
<dbReference type="OrthoDB" id="20872at2759"/>
<dbReference type="Proteomes" id="UP000028045">
    <property type="component" value="Unassembled WGS sequence"/>
</dbReference>
<name>A0A084AUC9_STACB</name>
<dbReference type="PANTHER" id="PTHR10622:SF10">
    <property type="entry name" value="HET DOMAIN-CONTAINING PROTEIN"/>
    <property type="match status" value="1"/>
</dbReference>
<dbReference type="HOGENOM" id="CLU_456478_0_0_1"/>
<evidence type="ECO:0000313" key="3">
    <source>
        <dbReference type="Proteomes" id="UP000028045"/>
    </source>
</evidence>
<dbReference type="AlphaFoldDB" id="A0A084AUC9"/>
<dbReference type="PANTHER" id="PTHR10622">
    <property type="entry name" value="HET DOMAIN-CONTAINING PROTEIN"/>
    <property type="match status" value="1"/>
</dbReference>
<dbReference type="EMBL" id="KL648556">
    <property type="protein sequence ID" value="KEY68908.1"/>
    <property type="molecule type" value="Genomic_DNA"/>
</dbReference>
<evidence type="ECO:0000259" key="1">
    <source>
        <dbReference type="Pfam" id="PF06985"/>
    </source>
</evidence>
<dbReference type="Pfam" id="PF06985">
    <property type="entry name" value="HET"/>
    <property type="match status" value="1"/>
</dbReference>
<gene>
    <name evidence="2" type="ORF">S7711_03838</name>
</gene>
<proteinExistence type="predicted"/>
<reference evidence="2 3" key="1">
    <citation type="journal article" date="2014" name="BMC Genomics">
        <title>Comparative genome sequencing reveals chemotype-specific gene clusters in the toxigenic black mold Stachybotrys.</title>
        <authorList>
            <person name="Semeiks J."/>
            <person name="Borek D."/>
            <person name="Otwinowski Z."/>
            <person name="Grishin N.V."/>
        </authorList>
    </citation>
    <scope>NUCLEOTIDE SEQUENCE [LARGE SCALE GENOMIC DNA]</scope>
    <source>
        <strain evidence="3">CBS 109288 / IBT 7711</strain>
    </source>
</reference>
<accession>A0A084AUC9</accession>
<keyword evidence="3" id="KW-1185">Reference proteome</keyword>
<sequence length="591" mass="67989">MRLINVHTYELSTVTLDVDYGATLTYAILSHTWAEEELTLQDFVSDARETKKGFLKVKGCCEQAKKDDIDWVWIDTCCIDKTDSAELSEAINSMYAWYRCSAVCYVYLEDVPPRSPHLDVKRFKTARWFTRGWCLQELIAPPKVEFYAWDWSEVGTKWSLQSIITRVTSIPPQALLNRELDSYSVAQRMSWAADRKTQRAEDEAYCLLGIFNIHMPLIYGEGRKAFLRLQHEILQRIEGYSFLIWSRDSFYARVCEWRWGSLPVLASSPSSFSRGGPATMDGGVCKYEDMRLFYDSRQGFPSLAPVSDVTRHPPQLTSRGLRAQVFACPANEPMPDVTEGTLLLWTEYIHRRSYVCIPICRYQSGGFVTYGRARNSNVVLVDIETPVKFGILEIYLTITHQRDGSIPRWKYKSPEVLEVILVSPENTCLVMAYAASFPASINFLDQRQGEQLDRRQMLSHNFNSVMCDWNSSEGNKWTDWPLSLKVHIAVVGAAEKRTVVVNLWLEPFEPRCHVWIRGDSNTILYDEKNHISWFDNESYEHATDRAEIQILDGAALLRVSIKYLGEPIYQQSDTNTSRFVVRLIVLGQNEV</sequence>
<evidence type="ECO:0000313" key="2">
    <source>
        <dbReference type="EMBL" id="KEY68908.1"/>
    </source>
</evidence>